<proteinExistence type="predicted"/>
<gene>
    <name evidence="1" type="primary">Acey_s0075.g956</name>
    <name evidence="1" type="ORF">Y032_0075g956</name>
</gene>
<dbReference type="EMBL" id="JARK01001411">
    <property type="protein sequence ID" value="EYC06554.1"/>
    <property type="molecule type" value="Genomic_DNA"/>
</dbReference>
<protein>
    <submittedName>
        <fullName evidence="1">Uncharacterized protein</fullName>
    </submittedName>
</protein>
<name>A0A016TU91_9BILA</name>
<accession>A0A016TU91</accession>
<comment type="caution">
    <text evidence="1">The sequence shown here is derived from an EMBL/GenBank/DDBJ whole genome shotgun (WGS) entry which is preliminary data.</text>
</comment>
<evidence type="ECO:0000313" key="2">
    <source>
        <dbReference type="Proteomes" id="UP000024635"/>
    </source>
</evidence>
<dbReference type="Proteomes" id="UP000024635">
    <property type="component" value="Unassembled WGS sequence"/>
</dbReference>
<keyword evidence="2" id="KW-1185">Reference proteome</keyword>
<evidence type="ECO:0000313" key="1">
    <source>
        <dbReference type="EMBL" id="EYC06554.1"/>
    </source>
</evidence>
<organism evidence="1 2">
    <name type="scientific">Ancylostoma ceylanicum</name>
    <dbReference type="NCBI Taxonomy" id="53326"/>
    <lineage>
        <taxon>Eukaryota</taxon>
        <taxon>Metazoa</taxon>
        <taxon>Ecdysozoa</taxon>
        <taxon>Nematoda</taxon>
        <taxon>Chromadorea</taxon>
        <taxon>Rhabditida</taxon>
        <taxon>Rhabditina</taxon>
        <taxon>Rhabditomorpha</taxon>
        <taxon>Strongyloidea</taxon>
        <taxon>Ancylostomatidae</taxon>
        <taxon>Ancylostomatinae</taxon>
        <taxon>Ancylostoma</taxon>
    </lineage>
</organism>
<dbReference type="AlphaFoldDB" id="A0A016TU91"/>
<sequence length="71" mass="8232">MRVAGLTFTHFNLLAQQIRADEKMAKTLGQRIPSKSEDERFYIPYGFGKVPATVEKHFLKCTTIRPRLLHQ</sequence>
<reference evidence="2" key="1">
    <citation type="journal article" date="2015" name="Nat. Genet.">
        <title>The genome and transcriptome of the zoonotic hookworm Ancylostoma ceylanicum identify infection-specific gene families.</title>
        <authorList>
            <person name="Schwarz E.M."/>
            <person name="Hu Y."/>
            <person name="Antoshechkin I."/>
            <person name="Miller M.M."/>
            <person name="Sternberg P.W."/>
            <person name="Aroian R.V."/>
        </authorList>
    </citation>
    <scope>NUCLEOTIDE SEQUENCE</scope>
    <source>
        <strain evidence="2">HY135</strain>
    </source>
</reference>